<dbReference type="PANTHER" id="PTHR40763">
    <property type="entry name" value="MEMBRANE PROTEIN-RELATED"/>
    <property type="match status" value="1"/>
</dbReference>
<evidence type="ECO:0000313" key="3">
    <source>
        <dbReference type="Proteomes" id="UP000516117"/>
    </source>
</evidence>
<dbReference type="KEGG" id="tdf:H9L22_16310"/>
<dbReference type="PANTHER" id="PTHR40763:SF5">
    <property type="entry name" value="MEMBRANE PROTEIN"/>
    <property type="match status" value="1"/>
</dbReference>
<evidence type="ECO:0000259" key="1">
    <source>
        <dbReference type="Pfam" id="PF08044"/>
    </source>
</evidence>
<keyword evidence="3" id="KW-1185">Reference proteome</keyword>
<protein>
    <submittedName>
        <fullName evidence="2">DUF1707 domain-containing protein</fullName>
    </submittedName>
</protein>
<dbReference type="Pfam" id="PF08044">
    <property type="entry name" value="DUF1707"/>
    <property type="match status" value="1"/>
</dbReference>
<dbReference type="EMBL" id="CP060789">
    <property type="protein sequence ID" value="QNP55691.1"/>
    <property type="molecule type" value="Genomic_DNA"/>
</dbReference>
<feature type="domain" description="DUF1707" evidence="1">
    <location>
        <begin position="10"/>
        <end position="61"/>
    </location>
</feature>
<organism evidence="2 3">
    <name type="scientific">Tessaracoccus defluvii</name>
    <dbReference type="NCBI Taxonomy" id="1285901"/>
    <lineage>
        <taxon>Bacteria</taxon>
        <taxon>Bacillati</taxon>
        <taxon>Actinomycetota</taxon>
        <taxon>Actinomycetes</taxon>
        <taxon>Propionibacteriales</taxon>
        <taxon>Propionibacteriaceae</taxon>
        <taxon>Tessaracoccus</taxon>
    </lineage>
</organism>
<proteinExistence type="predicted"/>
<gene>
    <name evidence="2" type="ORF">H9L22_16310</name>
</gene>
<dbReference type="Proteomes" id="UP000516117">
    <property type="component" value="Chromosome"/>
</dbReference>
<reference evidence="2 3" key="1">
    <citation type="submission" date="2020-08" db="EMBL/GenBank/DDBJ databases">
        <title>Genome sequence of Tessaracoccus defluvii JCM 17540T.</title>
        <authorList>
            <person name="Hyun D.-W."/>
            <person name="Bae J.-W."/>
        </authorList>
    </citation>
    <scope>NUCLEOTIDE SEQUENCE [LARGE SCALE GENOMIC DNA]</scope>
    <source>
        <strain evidence="2 3">JCM 17540</strain>
    </source>
</reference>
<dbReference type="AlphaFoldDB" id="A0A7H0H575"/>
<evidence type="ECO:0000313" key="2">
    <source>
        <dbReference type="EMBL" id="QNP55691.1"/>
    </source>
</evidence>
<accession>A0A7H0H575</accession>
<sequence length="221" mass="24051">MDIPHVDDKVRIAPALRERAVEVTRQAAADGRIEFDELGGRVGRCLEARTQGDLRAVLGDLIPSADLEAFLREAPPMLSGPGSTWDDPLYLKAVGFQALKREGAWEVPPFIEVMGTSMNTIMLNFLEAIPLASVIDIVAVTQGTLTIIVPEGWGVDVERVAGTSQGMFSTRVASRPTKGLPRIVLSGQIVMGKVRYASRRELRRLEQRLGRTPVPQLPAGS</sequence>
<dbReference type="RefSeq" id="WP_187720820.1">
    <property type="nucleotide sequence ID" value="NZ_BAABBL010000005.1"/>
</dbReference>
<name>A0A7H0H575_9ACTN</name>
<dbReference type="InterPro" id="IPR012551">
    <property type="entry name" value="DUF1707_SHOCT-like"/>
</dbReference>